<feature type="chain" id="PRO_5031109859" description="Short-chain dehydrogenase" evidence="1">
    <location>
        <begin position="20"/>
        <end position="260"/>
    </location>
</feature>
<reference evidence="2" key="1">
    <citation type="submission" date="2021-01" db="EMBL/GenBank/DDBJ databases">
        <authorList>
            <person name="Corre E."/>
            <person name="Pelletier E."/>
            <person name="Niang G."/>
            <person name="Scheremetjew M."/>
            <person name="Finn R."/>
            <person name="Kale V."/>
            <person name="Holt S."/>
            <person name="Cochrane G."/>
            <person name="Meng A."/>
            <person name="Brown T."/>
            <person name="Cohen L."/>
        </authorList>
    </citation>
    <scope>NUCLEOTIDE SEQUENCE</scope>
    <source>
        <strain evidence="2">CCMP1661</strain>
    </source>
</reference>
<dbReference type="InterPro" id="IPR002347">
    <property type="entry name" value="SDR_fam"/>
</dbReference>
<dbReference type="InterPro" id="IPR036291">
    <property type="entry name" value="NAD(P)-bd_dom_sf"/>
</dbReference>
<dbReference type="GO" id="GO:0016616">
    <property type="term" value="F:oxidoreductase activity, acting on the CH-OH group of donors, NAD or NADP as acceptor"/>
    <property type="evidence" value="ECO:0007669"/>
    <property type="project" value="TreeGrafter"/>
</dbReference>
<name>A0A7S2V6A8_9STRA</name>
<dbReference type="PRINTS" id="PR00081">
    <property type="entry name" value="GDHRDH"/>
</dbReference>
<dbReference type="AlphaFoldDB" id="A0A7S2V6A8"/>
<sequence>MNTRTIIVCILIKAFTSLAFHAAPMKMSSKTPSVVVATGANGGIGKSFCEHYSQQGSKVIAVCRSGEDIKKMNLPNTEIIEGIDVTCDASVKKLADFLEQSDLKVDILINNAGSAARGDSLDEIVYNDAVKAFEVNAVGPLRVTKQLYDRRLLTSPGCKVGLITSRMGSMKDNTSGGRYAYRMSKAALNAAGVSLAFDLKPLGVSVAILHPGWVRTAMTNFDGLISPKESVSGMVKILEDELDLNTSGTWWHTNGEVLQW</sequence>
<evidence type="ECO:0008006" key="3">
    <source>
        <dbReference type="Google" id="ProtNLM"/>
    </source>
</evidence>
<feature type="signal peptide" evidence="1">
    <location>
        <begin position="1"/>
        <end position="19"/>
    </location>
</feature>
<dbReference type="PANTHER" id="PTHR45458">
    <property type="entry name" value="SHORT-CHAIN DEHYDROGENASE/REDUCTASE SDR"/>
    <property type="match status" value="1"/>
</dbReference>
<dbReference type="Pfam" id="PF00106">
    <property type="entry name" value="adh_short"/>
    <property type="match status" value="1"/>
</dbReference>
<dbReference type="Gene3D" id="3.40.50.720">
    <property type="entry name" value="NAD(P)-binding Rossmann-like Domain"/>
    <property type="match status" value="1"/>
</dbReference>
<gene>
    <name evidence="2" type="ORF">FJAP1339_LOCUS9392</name>
</gene>
<dbReference type="CDD" id="cd05325">
    <property type="entry name" value="carb_red_sniffer_like_SDR_c"/>
    <property type="match status" value="1"/>
</dbReference>
<dbReference type="SUPFAM" id="SSF51735">
    <property type="entry name" value="NAD(P)-binding Rossmann-fold domains"/>
    <property type="match status" value="1"/>
</dbReference>
<proteinExistence type="predicted"/>
<dbReference type="EMBL" id="HBHR01018631">
    <property type="protein sequence ID" value="CAD9869968.1"/>
    <property type="molecule type" value="Transcribed_RNA"/>
</dbReference>
<evidence type="ECO:0000256" key="1">
    <source>
        <dbReference type="SAM" id="SignalP"/>
    </source>
</evidence>
<evidence type="ECO:0000313" key="2">
    <source>
        <dbReference type="EMBL" id="CAD9869968.1"/>
    </source>
</evidence>
<dbReference type="InterPro" id="IPR052184">
    <property type="entry name" value="SDR_enzymes"/>
</dbReference>
<organism evidence="2">
    <name type="scientific">Fibrocapsa japonica</name>
    <dbReference type="NCBI Taxonomy" id="94617"/>
    <lineage>
        <taxon>Eukaryota</taxon>
        <taxon>Sar</taxon>
        <taxon>Stramenopiles</taxon>
        <taxon>Ochrophyta</taxon>
        <taxon>Raphidophyceae</taxon>
        <taxon>Chattonellales</taxon>
        <taxon>Chattonellaceae</taxon>
        <taxon>Fibrocapsa</taxon>
    </lineage>
</organism>
<accession>A0A7S2V6A8</accession>
<protein>
    <recommendedName>
        <fullName evidence="3">Short-chain dehydrogenase</fullName>
    </recommendedName>
</protein>
<dbReference type="PANTHER" id="PTHR45458:SF1">
    <property type="entry name" value="SHORT CHAIN DEHYDROGENASE"/>
    <property type="match status" value="1"/>
</dbReference>
<keyword evidence="1" id="KW-0732">Signal</keyword>